<proteinExistence type="inferred from homology"/>
<feature type="domain" description="ABC transmembrane type-1" evidence="9">
    <location>
        <begin position="106"/>
        <end position="294"/>
    </location>
</feature>
<dbReference type="InterPro" id="IPR000515">
    <property type="entry name" value="MetI-like"/>
</dbReference>
<dbReference type="Pfam" id="PF12911">
    <property type="entry name" value="OppC_N"/>
    <property type="match status" value="1"/>
</dbReference>
<keyword evidence="4 7" id="KW-0812">Transmembrane</keyword>
<evidence type="ECO:0000256" key="5">
    <source>
        <dbReference type="ARBA" id="ARBA00022989"/>
    </source>
</evidence>
<dbReference type="AlphaFoldDB" id="A0A8J3US11"/>
<evidence type="ECO:0000313" key="10">
    <source>
        <dbReference type="EMBL" id="GII43545.1"/>
    </source>
</evidence>
<feature type="transmembrane region" description="Helical" evidence="7">
    <location>
        <begin position="169"/>
        <end position="187"/>
    </location>
</feature>
<evidence type="ECO:0000256" key="2">
    <source>
        <dbReference type="ARBA" id="ARBA00022448"/>
    </source>
</evidence>
<dbReference type="Gene3D" id="1.10.3720.10">
    <property type="entry name" value="MetI-like"/>
    <property type="match status" value="1"/>
</dbReference>
<feature type="transmembrane region" description="Helical" evidence="7">
    <location>
        <begin position="144"/>
        <end position="163"/>
    </location>
</feature>
<gene>
    <name evidence="10" type="ORF">Pph01_85480</name>
</gene>
<dbReference type="Pfam" id="PF00528">
    <property type="entry name" value="BPD_transp_1"/>
    <property type="match status" value="1"/>
</dbReference>
<keyword evidence="6 7" id="KW-0472">Membrane</keyword>
<evidence type="ECO:0000256" key="7">
    <source>
        <dbReference type="RuleBase" id="RU363032"/>
    </source>
</evidence>
<feature type="transmembrane region" description="Helical" evidence="7">
    <location>
        <begin position="274"/>
        <end position="294"/>
    </location>
</feature>
<feature type="region of interest" description="Disordered" evidence="8">
    <location>
        <begin position="1"/>
        <end position="23"/>
    </location>
</feature>
<organism evidence="10 11">
    <name type="scientific">Planotetraspora phitsanulokensis</name>
    <dbReference type="NCBI Taxonomy" id="575192"/>
    <lineage>
        <taxon>Bacteria</taxon>
        <taxon>Bacillati</taxon>
        <taxon>Actinomycetota</taxon>
        <taxon>Actinomycetes</taxon>
        <taxon>Streptosporangiales</taxon>
        <taxon>Streptosporangiaceae</taxon>
        <taxon>Planotetraspora</taxon>
    </lineage>
</organism>
<dbReference type="PROSITE" id="PS50928">
    <property type="entry name" value="ABC_TM1"/>
    <property type="match status" value="1"/>
</dbReference>
<keyword evidence="5 7" id="KW-1133">Transmembrane helix</keyword>
<comment type="caution">
    <text evidence="10">The sequence shown here is derived from an EMBL/GenBank/DDBJ whole genome shotgun (WGS) entry which is preliminary data.</text>
</comment>
<dbReference type="SUPFAM" id="SSF161098">
    <property type="entry name" value="MetI-like"/>
    <property type="match status" value="1"/>
</dbReference>
<evidence type="ECO:0000256" key="1">
    <source>
        <dbReference type="ARBA" id="ARBA00004651"/>
    </source>
</evidence>
<name>A0A8J3US11_9ACTN</name>
<feature type="transmembrane region" description="Helical" evidence="7">
    <location>
        <begin position="110"/>
        <end position="132"/>
    </location>
</feature>
<dbReference type="EMBL" id="BOOP01000067">
    <property type="protein sequence ID" value="GII43545.1"/>
    <property type="molecule type" value="Genomic_DNA"/>
</dbReference>
<evidence type="ECO:0000256" key="6">
    <source>
        <dbReference type="ARBA" id="ARBA00023136"/>
    </source>
</evidence>
<feature type="transmembrane region" description="Helical" evidence="7">
    <location>
        <begin position="226"/>
        <end position="251"/>
    </location>
</feature>
<evidence type="ECO:0000313" key="11">
    <source>
        <dbReference type="Proteomes" id="UP000622547"/>
    </source>
</evidence>
<dbReference type="InterPro" id="IPR050366">
    <property type="entry name" value="BP-dependent_transpt_permease"/>
</dbReference>
<evidence type="ECO:0000259" key="9">
    <source>
        <dbReference type="PROSITE" id="PS50928"/>
    </source>
</evidence>
<sequence>MTDTTVAGAAAVPGSEPPSGDVPVIAAGNAPAFPGRRRTPLLRGRGLTGLILVAAVIVAGVAAPLLAPYAPEEQIRNANLLGPSWQHLLGTDEVNRDVLSRTLYGIRVDALIVFIAVPAGAVLGSLAGVVSSQFAVADVVTQRVFDVLLAFPALILAIGLTAVTGPGAVPIGVVVVALELPLFGRLVRTATLAVRELPFVRAAEAMGAPRSWVLRRHVLPNVAEPVLVQLALSMSGAVFIDSAMNFIGIGVRPPTPSLGSVLAASVANLHSNPMYAVGPLIVIAVLVLGCQLIAQALTADRRRAGA</sequence>
<protein>
    <submittedName>
        <fullName evidence="10">Diguanylate cyclase</fullName>
    </submittedName>
</protein>
<keyword evidence="3" id="KW-1003">Cell membrane</keyword>
<dbReference type="Proteomes" id="UP000622547">
    <property type="component" value="Unassembled WGS sequence"/>
</dbReference>
<dbReference type="InterPro" id="IPR025966">
    <property type="entry name" value="OppC_N"/>
</dbReference>
<feature type="transmembrane region" description="Helical" evidence="7">
    <location>
        <begin position="46"/>
        <end position="67"/>
    </location>
</feature>
<evidence type="ECO:0000256" key="8">
    <source>
        <dbReference type="SAM" id="MobiDB-lite"/>
    </source>
</evidence>
<comment type="similarity">
    <text evidence="7">Belongs to the binding-protein-dependent transport system permease family.</text>
</comment>
<accession>A0A8J3US11</accession>
<dbReference type="GO" id="GO:0005886">
    <property type="term" value="C:plasma membrane"/>
    <property type="evidence" value="ECO:0007669"/>
    <property type="project" value="UniProtKB-SubCell"/>
</dbReference>
<dbReference type="PANTHER" id="PTHR43386:SF1">
    <property type="entry name" value="D,D-DIPEPTIDE TRANSPORT SYSTEM PERMEASE PROTEIN DDPC-RELATED"/>
    <property type="match status" value="1"/>
</dbReference>
<dbReference type="RefSeq" id="WP_204078906.1">
    <property type="nucleotide sequence ID" value="NZ_BAABHI010000011.1"/>
</dbReference>
<dbReference type="GO" id="GO:0055085">
    <property type="term" value="P:transmembrane transport"/>
    <property type="evidence" value="ECO:0007669"/>
    <property type="project" value="InterPro"/>
</dbReference>
<dbReference type="InterPro" id="IPR035906">
    <property type="entry name" value="MetI-like_sf"/>
</dbReference>
<keyword evidence="2 7" id="KW-0813">Transport</keyword>
<comment type="subcellular location">
    <subcellularLocation>
        <location evidence="1 7">Cell membrane</location>
        <topology evidence="1 7">Multi-pass membrane protein</topology>
    </subcellularLocation>
</comment>
<reference evidence="10 11" key="1">
    <citation type="submission" date="2021-01" db="EMBL/GenBank/DDBJ databases">
        <title>Whole genome shotgun sequence of Planotetraspora phitsanulokensis NBRC 104273.</title>
        <authorList>
            <person name="Komaki H."/>
            <person name="Tamura T."/>
        </authorList>
    </citation>
    <scope>NUCLEOTIDE SEQUENCE [LARGE SCALE GENOMIC DNA]</scope>
    <source>
        <strain evidence="10 11">NBRC 104273</strain>
    </source>
</reference>
<dbReference type="PANTHER" id="PTHR43386">
    <property type="entry name" value="OLIGOPEPTIDE TRANSPORT SYSTEM PERMEASE PROTEIN APPC"/>
    <property type="match status" value="1"/>
</dbReference>
<dbReference type="CDD" id="cd06261">
    <property type="entry name" value="TM_PBP2"/>
    <property type="match status" value="1"/>
</dbReference>
<evidence type="ECO:0000256" key="4">
    <source>
        <dbReference type="ARBA" id="ARBA00022692"/>
    </source>
</evidence>
<evidence type="ECO:0000256" key="3">
    <source>
        <dbReference type="ARBA" id="ARBA00022475"/>
    </source>
</evidence>
<keyword evidence="11" id="KW-1185">Reference proteome</keyword>